<accession>A0AAV9JPC0</accession>
<feature type="compositionally biased region" description="Low complexity" evidence="1">
    <location>
        <begin position="730"/>
        <end position="742"/>
    </location>
</feature>
<feature type="compositionally biased region" description="Basic and acidic residues" evidence="1">
    <location>
        <begin position="541"/>
        <end position="552"/>
    </location>
</feature>
<dbReference type="AlphaFoldDB" id="A0AAV9JPC0"/>
<feature type="compositionally biased region" description="Polar residues" evidence="1">
    <location>
        <begin position="700"/>
        <end position="713"/>
    </location>
</feature>
<keyword evidence="3" id="KW-1185">Reference proteome</keyword>
<feature type="region of interest" description="Disordered" evidence="1">
    <location>
        <begin position="678"/>
        <end position="765"/>
    </location>
</feature>
<feature type="region of interest" description="Disordered" evidence="1">
    <location>
        <begin position="121"/>
        <end position="219"/>
    </location>
</feature>
<feature type="compositionally biased region" description="Polar residues" evidence="1">
    <location>
        <begin position="471"/>
        <end position="482"/>
    </location>
</feature>
<dbReference type="Proteomes" id="UP001324427">
    <property type="component" value="Unassembled WGS sequence"/>
</dbReference>
<evidence type="ECO:0000313" key="3">
    <source>
        <dbReference type="Proteomes" id="UP001324427"/>
    </source>
</evidence>
<feature type="compositionally biased region" description="Low complexity" evidence="1">
    <location>
        <begin position="121"/>
        <end position="134"/>
    </location>
</feature>
<feature type="compositionally biased region" description="Basic and acidic residues" evidence="1">
    <location>
        <begin position="714"/>
        <end position="725"/>
    </location>
</feature>
<evidence type="ECO:0000313" key="2">
    <source>
        <dbReference type="EMBL" id="KAK4546871.1"/>
    </source>
</evidence>
<name>A0AAV9JPC0_9PEZI</name>
<comment type="caution">
    <text evidence="2">The sequence shown here is derived from an EMBL/GenBank/DDBJ whole genome shotgun (WGS) entry which is preliminary data.</text>
</comment>
<feature type="region of interest" description="Disordered" evidence="1">
    <location>
        <begin position="390"/>
        <end position="581"/>
    </location>
</feature>
<gene>
    <name evidence="2" type="ORF">LTR36_001603</name>
</gene>
<proteinExistence type="predicted"/>
<feature type="compositionally biased region" description="Polar residues" evidence="1">
    <location>
        <begin position="499"/>
        <end position="511"/>
    </location>
</feature>
<feature type="compositionally biased region" description="Polar residues" evidence="1">
    <location>
        <begin position="154"/>
        <end position="163"/>
    </location>
</feature>
<feature type="compositionally biased region" description="Basic and acidic residues" evidence="1">
    <location>
        <begin position="396"/>
        <end position="414"/>
    </location>
</feature>
<feature type="compositionally biased region" description="Low complexity" evidence="1">
    <location>
        <begin position="312"/>
        <end position="341"/>
    </location>
</feature>
<feature type="region of interest" description="Disordered" evidence="1">
    <location>
        <begin position="241"/>
        <end position="371"/>
    </location>
</feature>
<evidence type="ECO:0000256" key="1">
    <source>
        <dbReference type="SAM" id="MobiDB-lite"/>
    </source>
</evidence>
<feature type="compositionally biased region" description="Basic and acidic residues" evidence="1">
    <location>
        <begin position="299"/>
        <end position="309"/>
    </location>
</feature>
<sequence length="841" mass="89847">MANGGPKIEMTANPDFSFPMLPQPSSTQRMPRSAGNRRPVSMHLDAPSPQLSIPIAHRRAKSGAPLPTFSFNAADVTGRQDGATPPLTPDAFEAITPSKGIGHRRGGSELVGGDSRYGLASAISSSPTKSSALPLPIPSPGLPGGRRGHKHQRSGATSISNHDASVVMQPPEPRLSNSLPSTPLDHAALTPPLHRAVSDPDGGPEPFGPSLDNVEARPPSRRVVGFAEKVDYIPRPLSTISSETESSMSTIHGHSVNNSISSMMSMSASSPASARNPRTSLTTTFEDETKPRARSSLEISKRIEREGEWLRSSSSSQSMKRPLSEPAASEPAASEPAASPSYRVAEAHGKPRNVHNKKHSLSHALGLDRRRSEPLISLKADDQARLSAISLQEEADNGRLDPESSGGRRVERRSSTRTIKNWAASRMGMRSKEAKRLSSARDAATVRPRSAGDASVSGIVPVDEPAAAETNLDNVFNNQESLSEPARLGTPTQPRIEVSTPTPSHTSSFQSRDSDDTSPVLDLDAALGPFKTPSSFQGSKQRRELHSSRLAKDFGGPGLHYHRRAESAPELPPSGFSRGSMASVASLPDVFEGEGEEESGVGIEVVDADANNPSPGSPFSWGGLGIRGGDWEPERPTTSYGPNRLSTPILEQRRASSIIEETIPEELSPIEPVEVVAAHEEPRSSSLTKSSPGLARRPGSASSLAENRTMSSCNDHHGHEVRISVDDVPSLTSSRSTMMSTMHGNTSRRDLSNNSGDRAPSVGSGVLDSNVAAERWRKRASIQSLSQLVGNSFGGKSKAAHESRPYTAVDSVMAKAPKKEHRLKKLMFWRSKSKQSLHSPS</sequence>
<organism evidence="2 3">
    <name type="scientific">Oleoguttula mirabilis</name>
    <dbReference type="NCBI Taxonomy" id="1507867"/>
    <lineage>
        <taxon>Eukaryota</taxon>
        <taxon>Fungi</taxon>
        <taxon>Dikarya</taxon>
        <taxon>Ascomycota</taxon>
        <taxon>Pezizomycotina</taxon>
        <taxon>Dothideomycetes</taxon>
        <taxon>Dothideomycetidae</taxon>
        <taxon>Mycosphaerellales</taxon>
        <taxon>Teratosphaeriaceae</taxon>
        <taxon>Oleoguttula</taxon>
    </lineage>
</organism>
<protein>
    <recommendedName>
        <fullName evidence="4">Cell wall proline rich protein</fullName>
    </recommendedName>
</protein>
<dbReference type="EMBL" id="JAVFHQ010000013">
    <property type="protein sequence ID" value="KAK4546871.1"/>
    <property type="molecule type" value="Genomic_DNA"/>
</dbReference>
<feature type="region of interest" description="Disordered" evidence="1">
    <location>
        <begin position="1"/>
        <end position="48"/>
    </location>
</feature>
<reference evidence="2 3" key="1">
    <citation type="submission" date="2021-11" db="EMBL/GenBank/DDBJ databases">
        <title>Black yeast isolated from Biological Soil Crust.</title>
        <authorList>
            <person name="Kurbessoian T."/>
        </authorList>
    </citation>
    <scope>NUCLEOTIDE SEQUENCE [LARGE SCALE GENOMIC DNA]</scope>
    <source>
        <strain evidence="2 3">CCFEE 5522</strain>
    </source>
</reference>
<evidence type="ECO:0008006" key="4">
    <source>
        <dbReference type="Google" id="ProtNLM"/>
    </source>
</evidence>
<feature type="compositionally biased region" description="Low complexity" evidence="1">
    <location>
        <begin position="241"/>
        <end position="251"/>
    </location>
</feature>
<feature type="compositionally biased region" description="Basic residues" evidence="1">
    <location>
        <begin position="350"/>
        <end position="361"/>
    </location>
</feature>
<feature type="compositionally biased region" description="Low complexity" evidence="1">
    <location>
        <begin position="259"/>
        <end position="274"/>
    </location>
</feature>